<protein>
    <recommendedName>
        <fullName evidence="3">Zinc finger GRF-type domain-containing protein</fullName>
    </recommendedName>
</protein>
<name>A0A835MBD3_9MAGN</name>
<dbReference type="Proteomes" id="UP000631114">
    <property type="component" value="Unassembled WGS sequence"/>
</dbReference>
<sequence length="77" mass="8544">MGGGGEIVGSKATLEKNCPWNGSPCKRCDVGRVVRTSQQPHSFGEKFLSCPNPKCRGFQWMKDALKESIEQQTQRTT</sequence>
<evidence type="ECO:0008006" key="3">
    <source>
        <dbReference type="Google" id="ProtNLM"/>
    </source>
</evidence>
<evidence type="ECO:0000313" key="1">
    <source>
        <dbReference type="EMBL" id="KAF9626350.1"/>
    </source>
</evidence>
<gene>
    <name evidence="1" type="ORF">IFM89_032199</name>
</gene>
<proteinExistence type="predicted"/>
<comment type="caution">
    <text evidence="1">The sequence shown here is derived from an EMBL/GenBank/DDBJ whole genome shotgun (WGS) entry which is preliminary data.</text>
</comment>
<reference evidence="1 2" key="1">
    <citation type="submission" date="2020-10" db="EMBL/GenBank/DDBJ databases">
        <title>The Coptis chinensis genome and diversification of protoberbering-type alkaloids.</title>
        <authorList>
            <person name="Wang B."/>
            <person name="Shu S."/>
            <person name="Song C."/>
            <person name="Liu Y."/>
        </authorList>
    </citation>
    <scope>NUCLEOTIDE SEQUENCE [LARGE SCALE GENOMIC DNA]</scope>
    <source>
        <strain evidence="1">HL-2020</strain>
        <tissue evidence="1">Leaf</tissue>
    </source>
</reference>
<organism evidence="1 2">
    <name type="scientific">Coptis chinensis</name>
    <dbReference type="NCBI Taxonomy" id="261450"/>
    <lineage>
        <taxon>Eukaryota</taxon>
        <taxon>Viridiplantae</taxon>
        <taxon>Streptophyta</taxon>
        <taxon>Embryophyta</taxon>
        <taxon>Tracheophyta</taxon>
        <taxon>Spermatophyta</taxon>
        <taxon>Magnoliopsida</taxon>
        <taxon>Ranunculales</taxon>
        <taxon>Ranunculaceae</taxon>
        <taxon>Coptidoideae</taxon>
        <taxon>Coptis</taxon>
    </lineage>
</organism>
<accession>A0A835MBD3</accession>
<dbReference type="EMBL" id="JADFTS010000001">
    <property type="protein sequence ID" value="KAF9626350.1"/>
    <property type="molecule type" value="Genomic_DNA"/>
</dbReference>
<keyword evidence="2" id="KW-1185">Reference proteome</keyword>
<dbReference type="AlphaFoldDB" id="A0A835MBD3"/>
<evidence type="ECO:0000313" key="2">
    <source>
        <dbReference type="Proteomes" id="UP000631114"/>
    </source>
</evidence>